<accession>A0A4C1VBA2</accession>
<evidence type="ECO:0000313" key="3">
    <source>
        <dbReference type="Proteomes" id="UP000299102"/>
    </source>
</evidence>
<proteinExistence type="predicted"/>
<dbReference type="EMBL" id="BGZK01000305">
    <property type="protein sequence ID" value="GBP35547.1"/>
    <property type="molecule type" value="Genomic_DNA"/>
</dbReference>
<sequence>MSLLGINLTILPLDKINRTSANLNSNAIIRRLSLIARRTRRRADRHAQDCGPQMRVKDAHSRFVILQTRTSPRASPSARGFRAARPAHGAAGARRGERTARPAHGAAGARRGRRTARPAHGAAGARRGERFTQPHKVFKRLLGALRKNTDLGSGRRSGRRGPSSRSASVSTGPMCPALWAWRECPATARGRRLRVRRCEKNQTETRGVRSMRIVSRLAPRWDHQDL</sequence>
<evidence type="ECO:0000256" key="1">
    <source>
        <dbReference type="SAM" id="MobiDB-lite"/>
    </source>
</evidence>
<reference evidence="2 3" key="1">
    <citation type="journal article" date="2019" name="Commun. Biol.">
        <title>The bagworm genome reveals a unique fibroin gene that provides high tensile strength.</title>
        <authorList>
            <person name="Kono N."/>
            <person name="Nakamura H."/>
            <person name="Ohtoshi R."/>
            <person name="Tomita M."/>
            <person name="Numata K."/>
            <person name="Arakawa K."/>
        </authorList>
    </citation>
    <scope>NUCLEOTIDE SEQUENCE [LARGE SCALE GENOMIC DNA]</scope>
</reference>
<protein>
    <submittedName>
        <fullName evidence="2">Uncharacterized protein</fullName>
    </submittedName>
</protein>
<feature type="compositionally biased region" description="Low complexity" evidence="1">
    <location>
        <begin position="160"/>
        <end position="172"/>
    </location>
</feature>
<dbReference type="Proteomes" id="UP000299102">
    <property type="component" value="Unassembled WGS sequence"/>
</dbReference>
<feature type="region of interest" description="Disordered" evidence="1">
    <location>
        <begin position="69"/>
        <end position="172"/>
    </location>
</feature>
<name>A0A4C1VBA2_EUMVA</name>
<comment type="caution">
    <text evidence="2">The sequence shown here is derived from an EMBL/GenBank/DDBJ whole genome shotgun (WGS) entry which is preliminary data.</text>
</comment>
<gene>
    <name evidence="2" type="ORF">EVAR_17408_1</name>
</gene>
<dbReference type="AlphaFoldDB" id="A0A4C1VBA2"/>
<keyword evidence="3" id="KW-1185">Reference proteome</keyword>
<organism evidence="2 3">
    <name type="scientific">Eumeta variegata</name>
    <name type="common">Bagworm moth</name>
    <name type="synonym">Eumeta japonica</name>
    <dbReference type="NCBI Taxonomy" id="151549"/>
    <lineage>
        <taxon>Eukaryota</taxon>
        <taxon>Metazoa</taxon>
        <taxon>Ecdysozoa</taxon>
        <taxon>Arthropoda</taxon>
        <taxon>Hexapoda</taxon>
        <taxon>Insecta</taxon>
        <taxon>Pterygota</taxon>
        <taxon>Neoptera</taxon>
        <taxon>Endopterygota</taxon>
        <taxon>Lepidoptera</taxon>
        <taxon>Glossata</taxon>
        <taxon>Ditrysia</taxon>
        <taxon>Tineoidea</taxon>
        <taxon>Psychidae</taxon>
        <taxon>Oiketicinae</taxon>
        <taxon>Eumeta</taxon>
    </lineage>
</organism>
<evidence type="ECO:0000313" key="2">
    <source>
        <dbReference type="EMBL" id="GBP35547.1"/>
    </source>
</evidence>
<feature type="compositionally biased region" description="Low complexity" evidence="1">
    <location>
        <begin position="78"/>
        <end position="93"/>
    </location>
</feature>